<accession>A0A6P8FAP4</accession>
<dbReference type="KEGG" id="char:105913412"/>
<gene>
    <name evidence="3" type="primary">prr5l</name>
</gene>
<reference evidence="3" key="1">
    <citation type="submission" date="2025-08" db="UniProtKB">
        <authorList>
            <consortium name="RefSeq"/>
        </authorList>
    </citation>
    <scope>IDENTIFICATION</scope>
</reference>
<dbReference type="OrthoDB" id="2290221at2759"/>
<dbReference type="PANTHER" id="PTHR32428:SF3">
    <property type="entry name" value="PROLINE-RICH PROTEIN 5-LIKE"/>
    <property type="match status" value="1"/>
</dbReference>
<evidence type="ECO:0000313" key="2">
    <source>
        <dbReference type="Proteomes" id="UP000515152"/>
    </source>
</evidence>
<dbReference type="PANTHER" id="PTHR32428">
    <property type="entry name" value="TARGET OF RAPAMYCIN COMPLEX 2 SUBUNIT BIT61-RELATED"/>
    <property type="match status" value="1"/>
</dbReference>
<dbReference type="Proteomes" id="UP000515152">
    <property type="component" value="Chromosome 3"/>
</dbReference>
<name>A0A6P8FAP4_CLUHA</name>
<dbReference type="GO" id="GO:0031932">
    <property type="term" value="C:TORC2 complex"/>
    <property type="evidence" value="ECO:0007669"/>
    <property type="project" value="TreeGrafter"/>
</dbReference>
<dbReference type="AlphaFoldDB" id="A0A6P8FAP4"/>
<comment type="similarity">
    <text evidence="1">Belongs to the PROTOR family.</text>
</comment>
<dbReference type="InterPro" id="IPR013745">
    <property type="entry name" value="Bit61/PRR5"/>
</dbReference>
<evidence type="ECO:0000256" key="1">
    <source>
        <dbReference type="ARBA" id="ARBA00010453"/>
    </source>
</evidence>
<dbReference type="CTD" id="79899"/>
<proteinExistence type="inferred from homology"/>
<dbReference type="GO" id="GO:0038203">
    <property type="term" value="P:TORC2 signaling"/>
    <property type="evidence" value="ECO:0007669"/>
    <property type="project" value="TreeGrafter"/>
</dbReference>
<keyword evidence="2" id="KW-1185">Reference proteome</keyword>
<sequence length="403" mass="45020">MQCLAELRAETGLVSQLPSVCQDKTHRWIFGSSIFFWKCITQYQRLLFRIDCVSYTVGSLTTPKCIGPVSVMGSFRRPRARFMSSPVLTDLARFHASSPALQLSNASVWNSVQSAVVKVFQGGSLQTNELFTLNESIRWLLKTELGSFITEYFQNQLLNKGLAYILERIQLYDGDDQLLILSEMWGRFFTETLPTLQAIFYPVQGQELTVRQMALLGFRDLVLLKLSLETLLPNAPLPHPPPITQMLLILQGIHEPNGPTEEYCLLERLVGMVISPYLGNYLSWSNREHLPECRLGLSRSQYSQPEIMITQFVTDQLGPLVEQEGEAYLEKAGGIRRHTVANAHSDIKLLTTAGRMLSGKEAGGGSMASNTFSSEPDILESPVRVVGLSRRQSSADLMCAPPS</sequence>
<dbReference type="GeneID" id="105913412"/>
<evidence type="ECO:0000313" key="3">
    <source>
        <dbReference type="RefSeq" id="XP_031420941.1"/>
    </source>
</evidence>
<dbReference type="RefSeq" id="XP_031420941.1">
    <property type="nucleotide sequence ID" value="XM_031565081.2"/>
</dbReference>
<protein>
    <submittedName>
        <fullName evidence="3">Proline-rich protein 5-like isoform X1</fullName>
    </submittedName>
</protein>
<dbReference type="Pfam" id="PF08539">
    <property type="entry name" value="HbrB"/>
    <property type="match status" value="1"/>
</dbReference>
<organism evidence="2 3">
    <name type="scientific">Clupea harengus</name>
    <name type="common">Atlantic herring</name>
    <dbReference type="NCBI Taxonomy" id="7950"/>
    <lineage>
        <taxon>Eukaryota</taxon>
        <taxon>Metazoa</taxon>
        <taxon>Chordata</taxon>
        <taxon>Craniata</taxon>
        <taxon>Vertebrata</taxon>
        <taxon>Euteleostomi</taxon>
        <taxon>Actinopterygii</taxon>
        <taxon>Neopterygii</taxon>
        <taxon>Teleostei</taxon>
        <taxon>Clupei</taxon>
        <taxon>Clupeiformes</taxon>
        <taxon>Clupeoidei</taxon>
        <taxon>Clupeidae</taxon>
        <taxon>Clupea</taxon>
    </lineage>
</organism>